<dbReference type="InterPro" id="IPR015424">
    <property type="entry name" value="PyrdxlP-dep_Trfase"/>
</dbReference>
<dbReference type="AlphaFoldDB" id="A0A1F7WIN6"/>
<dbReference type="InterPro" id="IPR015422">
    <property type="entry name" value="PyrdxlP-dep_Trfase_small"/>
</dbReference>
<dbReference type="EMBL" id="MGFJ01000022">
    <property type="protein sequence ID" value="OGM02427.1"/>
    <property type="molecule type" value="Genomic_DNA"/>
</dbReference>
<dbReference type="STRING" id="1802471.A2115_03120"/>
<dbReference type="SUPFAM" id="SSF53383">
    <property type="entry name" value="PLP-dependent transferases"/>
    <property type="match status" value="1"/>
</dbReference>
<reference evidence="4 5" key="1">
    <citation type="journal article" date="2016" name="Nat. Commun.">
        <title>Thousands of microbial genomes shed light on interconnected biogeochemical processes in an aquifer system.</title>
        <authorList>
            <person name="Anantharaman K."/>
            <person name="Brown C.T."/>
            <person name="Hug L.A."/>
            <person name="Sharon I."/>
            <person name="Castelle C.J."/>
            <person name="Probst A.J."/>
            <person name="Thomas B.C."/>
            <person name="Singh A."/>
            <person name="Wilkins M.J."/>
            <person name="Karaoz U."/>
            <person name="Brodie E.L."/>
            <person name="Williams K.H."/>
            <person name="Hubbard S.S."/>
            <person name="Banfield J.F."/>
        </authorList>
    </citation>
    <scope>NUCLEOTIDE SEQUENCE [LARGE SCALE GENOMIC DNA]</scope>
</reference>
<evidence type="ECO:0008006" key="6">
    <source>
        <dbReference type="Google" id="ProtNLM"/>
    </source>
</evidence>
<name>A0A1F7WIN6_9BACT</name>
<evidence type="ECO:0000313" key="4">
    <source>
        <dbReference type="EMBL" id="OGM02427.1"/>
    </source>
</evidence>
<keyword evidence="2 3" id="KW-0663">Pyridoxal phosphate</keyword>
<sequence length="376" mass="42532">MKIEFYKHNLNSEDKREVSKVLNSLFLTTGEWVSKFEKAFAKFLNLPHVVGVTSCTEALYLSLKNLGVGPGDEVVTTPLSFISTANAVEYCGAKPIFVDVEPETGNIDVDLVEKSISKKTKALLVVHLYGQLCDMKKISKIAKKHRIKVIEDAAHCIEGSRDGVRVGELGDLACFSFYATKNITSGEGGAISCHNIKTYEWLKKARLHGMSKDAAERYSKKYKHWDMEFLGFKMNMNNIQAALLINQLKRIEKLRRVKERIAKLYKVGFSGNPKIKIPSVMPNAKHARLLFTIWVDPKKRDNLLHSLQDLGIGVAVNFRPVHLLKYYRQRYGYKTGDFPVAERIGASTISLPFYPKLRKKEVNYIIKTVNRLTSSG</sequence>
<dbReference type="InterPro" id="IPR015421">
    <property type="entry name" value="PyrdxlP-dep_Trfase_major"/>
</dbReference>
<dbReference type="CDD" id="cd00616">
    <property type="entry name" value="AHBA_syn"/>
    <property type="match status" value="1"/>
</dbReference>
<dbReference type="InterPro" id="IPR000653">
    <property type="entry name" value="DegT/StrS_aminotransferase"/>
</dbReference>
<protein>
    <recommendedName>
        <fullName evidence="6">UDP-4-amino-4, 6-dideoxy-N-acetyl-beta-L-altrosamine transaminase</fullName>
    </recommendedName>
</protein>
<evidence type="ECO:0000256" key="2">
    <source>
        <dbReference type="PIRSR" id="PIRSR000390-2"/>
    </source>
</evidence>
<feature type="active site" description="Proton acceptor" evidence="1">
    <location>
        <position position="181"/>
    </location>
</feature>
<organism evidence="4 5">
    <name type="scientific">Candidatus Woesebacteria bacterium GWA1_41_8</name>
    <dbReference type="NCBI Taxonomy" id="1802471"/>
    <lineage>
        <taxon>Bacteria</taxon>
        <taxon>Candidatus Woeseibacteriota</taxon>
    </lineage>
</organism>
<dbReference type="Pfam" id="PF01041">
    <property type="entry name" value="DegT_DnrJ_EryC1"/>
    <property type="match status" value="1"/>
</dbReference>
<dbReference type="GO" id="GO:0008483">
    <property type="term" value="F:transaminase activity"/>
    <property type="evidence" value="ECO:0007669"/>
    <property type="project" value="TreeGrafter"/>
</dbReference>
<evidence type="ECO:0000256" key="3">
    <source>
        <dbReference type="RuleBase" id="RU004508"/>
    </source>
</evidence>
<dbReference type="PIRSF" id="PIRSF000390">
    <property type="entry name" value="PLP_StrS"/>
    <property type="match status" value="1"/>
</dbReference>
<dbReference type="GO" id="GO:0000271">
    <property type="term" value="P:polysaccharide biosynthetic process"/>
    <property type="evidence" value="ECO:0007669"/>
    <property type="project" value="TreeGrafter"/>
</dbReference>
<accession>A0A1F7WIN6</accession>
<dbReference type="GO" id="GO:0030170">
    <property type="term" value="F:pyridoxal phosphate binding"/>
    <property type="evidence" value="ECO:0007669"/>
    <property type="project" value="TreeGrafter"/>
</dbReference>
<evidence type="ECO:0000313" key="5">
    <source>
        <dbReference type="Proteomes" id="UP000176198"/>
    </source>
</evidence>
<dbReference type="Gene3D" id="3.40.640.10">
    <property type="entry name" value="Type I PLP-dependent aspartate aminotransferase-like (Major domain)"/>
    <property type="match status" value="1"/>
</dbReference>
<gene>
    <name evidence="4" type="ORF">A2115_03120</name>
</gene>
<dbReference type="PANTHER" id="PTHR30244:SF34">
    <property type="entry name" value="DTDP-4-AMINO-4,6-DIDEOXYGALACTOSE TRANSAMINASE"/>
    <property type="match status" value="1"/>
</dbReference>
<dbReference type="Gene3D" id="3.90.1150.10">
    <property type="entry name" value="Aspartate Aminotransferase, domain 1"/>
    <property type="match status" value="1"/>
</dbReference>
<comment type="similarity">
    <text evidence="3">Belongs to the DegT/DnrJ/EryC1 family.</text>
</comment>
<feature type="modified residue" description="N6-(pyridoxal phosphate)lysine" evidence="2">
    <location>
        <position position="181"/>
    </location>
</feature>
<comment type="caution">
    <text evidence="4">The sequence shown here is derived from an EMBL/GenBank/DDBJ whole genome shotgun (WGS) entry which is preliminary data.</text>
</comment>
<dbReference type="Proteomes" id="UP000176198">
    <property type="component" value="Unassembled WGS sequence"/>
</dbReference>
<dbReference type="PANTHER" id="PTHR30244">
    <property type="entry name" value="TRANSAMINASE"/>
    <property type="match status" value="1"/>
</dbReference>
<evidence type="ECO:0000256" key="1">
    <source>
        <dbReference type="PIRSR" id="PIRSR000390-1"/>
    </source>
</evidence>
<proteinExistence type="inferred from homology"/>